<dbReference type="AlphaFoldDB" id="A0A3B0VVG7"/>
<dbReference type="PANTHER" id="PTHR33713:SF6">
    <property type="entry name" value="ANTITOXIN YEFM"/>
    <property type="match status" value="1"/>
</dbReference>
<evidence type="ECO:0008006" key="3">
    <source>
        <dbReference type="Google" id="ProtNLM"/>
    </source>
</evidence>
<evidence type="ECO:0000256" key="1">
    <source>
        <dbReference type="ARBA" id="ARBA00009981"/>
    </source>
</evidence>
<dbReference type="InterPro" id="IPR051405">
    <property type="entry name" value="phD/YefM_antitoxin"/>
</dbReference>
<evidence type="ECO:0000313" key="2">
    <source>
        <dbReference type="EMBL" id="VAW36286.1"/>
    </source>
</evidence>
<dbReference type="Gene3D" id="3.40.1620.10">
    <property type="entry name" value="YefM-like domain"/>
    <property type="match status" value="1"/>
</dbReference>
<name>A0A3B0VVG7_9ZZZZ</name>
<protein>
    <recommendedName>
        <fullName evidence="3">Antitoxin</fullName>
    </recommendedName>
</protein>
<dbReference type="EMBL" id="UOEU01000618">
    <property type="protein sequence ID" value="VAW36286.1"/>
    <property type="molecule type" value="Genomic_DNA"/>
</dbReference>
<organism evidence="2">
    <name type="scientific">hydrothermal vent metagenome</name>
    <dbReference type="NCBI Taxonomy" id="652676"/>
    <lineage>
        <taxon>unclassified sequences</taxon>
        <taxon>metagenomes</taxon>
        <taxon>ecological metagenomes</taxon>
    </lineage>
</organism>
<dbReference type="InterPro" id="IPR006442">
    <property type="entry name" value="Antitoxin_Phd/YefM"/>
</dbReference>
<proteinExistence type="inferred from homology"/>
<dbReference type="Pfam" id="PF02604">
    <property type="entry name" value="PhdYeFM_antitox"/>
    <property type="match status" value="1"/>
</dbReference>
<dbReference type="Gene3D" id="6.10.250.330">
    <property type="match status" value="1"/>
</dbReference>
<reference evidence="2" key="1">
    <citation type="submission" date="2018-06" db="EMBL/GenBank/DDBJ databases">
        <authorList>
            <person name="Zhirakovskaya E."/>
        </authorList>
    </citation>
    <scope>NUCLEOTIDE SEQUENCE</scope>
</reference>
<dbReference type="SUPFAM" id="SSF143120">
    <property type="entry name" value="YefM-like"/>
    <property type="match status" value="1"/>
</dbReference>
<sequence length="84" mass="9314">MKTLTAKEAQLNLDELIVHVVEDVEPAIVSNETGQSIVMLSLDEYNAWQETLYLLSTPANSEHLHISIAEDEAGYATRKELADS</sequence>
<dbReference type="PANTHER" id="PTHR33713">
    <property type="entry name" value="ANTITOXIN YAFN-RELATED"/>
    <property type="match status" value="1"/>
</dbReference>
<comment type="similarity">
    <text evidence="1">Belongs to the phD/YefM antitoxin family.</text>
</comment>
<gene>
    <name evidence="2" type="ORF">MNBD_CHLOROFLEXI01-3241</name>
</gene>
<accession>A0A3B0VVG7</accession>
<dbReference type="InterPro" id="IPR036165">
    <property type="entry name" value="YefM-like_sf"/>
</dbReference>